<dbReference type="AlphaFoldDB" id="A0A9W7L601"/>
<dbReference type="InterPro" id="IPR011990">
    <property type="entry name" value="TPR-like_helical_dom_sf"/>
</dbReference>
<dbReference type="SUPFAM" id="SSF48452">
    <property type="entry name" value="TPR-like"/>
    <property type="match status" value="1"/>
</dbReference>
<reference evidence="5" key="1">
    <citation type="journal article" date="2023" name="Commun. Biol.">
        <title>Genome analysis of Parmales, the sister group of diatoms, reveals the evolutionary specialization of diatoms from phago-mixotrophs to photoautotrophs.</title>
        <authorList>
            <person name="Ban H."/>
            <person name="Sato S."/>
            <person name="Yoshikawa S."/>
            <person name="Yamada K."/>
            <person name="Nakamura Y."/>
            <person name="Ichinomiya M."/>
            <person name="Sato N."/>
            <person name="Blanc-Mathieu R."/>
            <person name="Endo H."/>
            <person name="Kuwata A."/>
            <person name="Ogata H."/>
        </authorList>
    </citation>
    <scope>NUCLEOTIDE SEQUENCE [LARGE SCALE GENOMIC DNA]</scope>
</reference>
<feature type="signal peptide" evidence="2">
    <location>
        <begin position="1"/>
        <end position="20"/>
    </location>
</feature>
<keyword evidence="5" id="KW-1185">Reference proteome</keyword>
<dbReference type="Gene3D" id="2.60.120.620">
    <property type="entry name" value="q2cbj1_9rhob like domain"/>
    <property type="match status" value="1"/>
</dbReference>
<dbReference type="Proteomes" id="UP001165065">
    <property type="component" value="Unassembled WGS sequence"/>
</dbReference>
<name>A0A9W7L601_9STRA</name>
<dbReference type="Gene3D" id="1.25.40.10">
    <property type="entry name" value="Tetratricopeptide repeat domain"/>
    <property type="match status" value="1"/>
</dbReference>
<feature type="chain" id="PRO_5040912228" description="Fe2OG dioxygenase domain-containing protein" evidence="2">
    <location>
        <begin position="21"/>
        <end position="451"/>
    </location>
</feature>
<dbReference type="GO" id="GO:0016491">
    <property type="term" value="F:oxidoreductase activity"/>
    <property type="evidence" value="ECO:0007669"/>
    <property type="project" value="UniProtKB-KW"/>
</dbReference>
<keyword evidence="1" id="KW-0560">Oxidoreductase</keyword>
<sequence length="451" mass="48804">MVQLCGFLVSLAVFCHRTSSFSTLSSPLIQLAHKSHDKEYEAGVNIFGTSSGVAGWSDGNFTSSSVGVGNAGPDEYYLNGRGHNVCSTRDPVLSKSECESFIMEAQKAISTRKAVKVEVDPSRKDWEVTNSDLGEARLSGLPPDILNHLRGILDDKLYPMLESRFAVHNLTVYDGLILGSIAPSQSQPVHRDASLLTINIPLSDSAGYTGGGTYIEGFHEHDNPVVIERGHALCHASGVMHAGNAIQTGERWVLVLFCIAQDEPQIARRCHAGGLAAFHDDGDVDRAFQYFEAGLSVAPSDHLLHMGASRVHLARGEISASFKSLNAAANLYPLCQQANVALGDALMAKKRPRAALRRFDSALEAIGDRDLLDGAWMPLKALAWRTRVSAATCTLLCAEAEVEKITEDRGWSRSRLPEAIGRLSTALGPCPDNGYIQSMRARALELLRIAE</sequence>
<gene>
    <name evidence="4" type="ORF">TrCOL_g8279</name>
</gene>
<dbReference type="GO" id="GO:0046872">
    <property type="term" value="F:metal ion binding"/>
    <property type="evidence" value="ECO:0007669"/>
    <property type="project" value="UniProtKB-KW"/>
</dbReference>
<keyword evidence="1" id="KW-0408">Iron</keyword>
<evidence type="ECO:0000256" key="2">
    <source>
        <dbReference type="SAM" id="SignalP"/>
    </source>
</evidence>
<dbReference type="OrthoDB" id="69177at2759"/>
<protein>
    <recommendedName>
        <fullName evidence="3">Fe2OG dioxygenase domain-containing protein</fullName>
    </recommendedName>
</protein>
<keyword evidence="1" id="KW-0479">Metal-binding</keyword>
<comment type="caution">
    <text evidence="4">The sequence shown here is derived from an EMBL/GenBank/DDBJ whole genome shotgun (WGS) entry which is preliminary data.</text>
</comment>
<proteinExistence type="inferred from homology"/>
<dbReference type="PROSITE" id="PS51471">
    <property type="entry name" value="FE2OG_OXY"/>
    <property type="match status" value="1"/>
</dbReference>
<keyword evidence="2" id="KW-0732">Signal</keyword>
<feature type="domain" description="Fe2OG dioxygenase" evidence="3">
    <location>
        <begin position="160"/>
        <end position="260"/>
    </location>
</feature>
<dbReference type="EMBL" id="BRYA01000046">
    <property type="protein sequence ID" value="GMI34781.1"/>
    <property type="molecule type" value="Genomic_DNA"/>
</dbReference>
<evidence type="ECO:0000259" key="3">
    <source>
        <dbReference type="PROSITE" id="PS51471"/>
    </source>
</evidence>
<evidence type="ECO:0000313" key="5">
    <source>
        <dbReference type="Proteomes" id="UP001165065"/>
    </source>
</evidence>
<evidence type="ECO:0000313" key="4">
    <source>
        <dbReference type="EMBL" id="GMI34781.1"/>
    </source>
</evidence>
<evidence type="ECO:0000256" key="1">
    <source>
        <dbReference type="RuleBase" id="RU003682"/>
    </source>
</evidence>
<comment type="similarity">
    <text evidence="1">Belongs to the iron/ascorbate-dependent oxidoreductase family.</text>
</comment>
<dbReference type="InterPro" id="IPR005123">
    <property type="entry name" value="Oxoglu/Fe-dep_dioxygenase_dom"/>
</dbReference>
<dbReference type="SUPFAM" id="SSF51197">
    <property type="entry name" value="Clavaminate synthase-like"/>
    <property type="match status" value="1"/>
</dbReference>
<organism evidence="4 5">
    <name type="scientific">Triparma columacea</name>
    <dbReference type="NCBI Taxonomy" id="722753"/>
    <lineage>
        <taxon>Eukaryota</taxon>
        <taxon>Sar</taxon>
        <taxon>Stramenopiles</taxon>
        <taxon>Ochrophyta</taxon>
        <taxon>Bolidophyceae</taxon>
        <taxon>Parmales</taxon>
        <taxon>Triparmaceae</taxon>
        <taxon>Triparma</taxon>
    </lineage>
</organism>
<accession>A0A9W7L601</accession>